<dbReference type="Pfam" id="PF08395">
    <property type="entry name" value="7tm_7"/>
    <property type="match status" value="1"/>
</dbReference>
<dbReference type="GO" id="GO:0007165">
    <property type="term" value="P:signal transduction"/>
    <property type="evidence" value="ECO:0007669"/>
    <property type="project" value="UniProtKB-KW"/>
</dbReference>
<keyword evidence="3 6" id="KW-0812">Transmembrane</keyword>
<feature type="transmembrane region" description="Helical" evidence="6">
    <location>
        <begin position="398"/>
        <end position="416"/>
    </location>
</feature>
<feature type="transmembrane region" description="Helical" evidence="6">
    <location>
        <begin position="185"/>
        <end position="203"/>
    </location>
</feature>
<comment type="subcellular location">
    <subcellularLocation>
        <location evidence="1 6">Cell membrane</location>
        <topology evidence="1 6">Multi-pass membrane protein</topology>
    </subcellularLocation>
</comment>
<keyword evidence="6 7" id="KW-0675">Receptor</keyword>
<keyword evidence="6" id="KW-0807">Transducer</keyword>
<feature type="transmembrane region" description="Helical" evidence="6">
    <location>
        <begin position="286"/>
        <end position="308"/>
    </location>
</feature>
<protein>
    <recommendedName>
        <fullName evidence="6">Gustatory receptor</fullName>
    </recommendedName>
</protein>
<accession>A0A0A9X723</accession>
<evidence type="ECO:0000313" key="7">
    <source>
        <dbReference type="EMBL" id="JAG16517.1"/>
    </source>
</evidence>
<dbReference type="GO" id="GO:0005886">
    <property type="term" value="C:plasma membrane"/>
    <property type="evidence" value="ECO:0007669"/>
    <property type="project" value="UniProtKB-SubCell"/>
</dbReference>
<feature type="transmembrane region" description="Helical" evidence="6">
    <location>
        <begin position="90"/>
        <end position="110"/>
    </location>
</feature>
<dbReference type="AlphaFoldDB" id="A0A0A9X723"/>
<dbReference type="InterPro" id="IPR013604">
    <property type="entry name" value="7TM_chemorcpt"/>
</dbReference>
<keyword evidence="2 6" id="KW-1003">Cell membrane</keyword>
<reference evidence="7" key="2">
    <citation type="submission" date="2014-07" db="EMBL/GenBank/DDBJ databases">
        <authorList>
            <person name="Hull J."/>
        </authorList>
    </citation>
    <scope>NUCLEOTIDE SEQUENCE</scope>
</reference>
<organism evidence="7">
    <name type="scientific">Lygus hesperus</name>
    <name type="common">Western plant bug</name>
    <dbReference type="NCBI Taxonomy" id="30085"/>
    <lineage>
        <taxon>Eukaryota</taxon>
        <taxon>Metazoa</taxon>
        <taxon>Ecdysozoa</taxon>
        <taxon>Arthropoda</taxon>
        <taxon>Hexapoda</taxon>
        <taxon>Insecta</taxon>
        <taxon>Pterygota</taxon>
        <taxon>Neoptera</taxon>
        <taxon>Paraneoptera</taxon>
        <taxon>Hemiptera</taxon>
        <taxon>Heteroptera</taxon>
        <taxon>Panheteroptera</taxon>
        <taxon>Cimicomorpha</taxon>
        <taxon>Miridae</taxon>
        <taxon>Mirini</taxon>
        <taxon>Lygus</taxon>
    </lineage>
</organism>
<comment type="function">
    <text evidence="6">Gustatory receptor which mediates acceptance or avoidance behavior, depending on its substrates.</text>
</comment>
<evidence type="ECO:0000256" key="5">
    <source>
        <dbReference type="ARBA" id="ARBA00023136"/>
    </source>
</evidence>
<feature type="transmembrane region" description="Helical" evidence="6">
    <location>
        <begin position="320"/>
        <end position="337"/>
    </location>
</feature>
<evidence type="ECO:0000256" key="2">
    <source>
        <dbReference type="ARBA" id="ARBA00022475"/>
    </source>
</evidence>
<feature type="transmembrane region" description="Helical" evidence="6">
    <location>
        <begin position="131"/>
        <end position="151"/>
    </location>
</feature>
<feature type="transmembrane region" description="Helical" evidence="6">
    <location>
        <begin position="215"/>
        <end position="236"/>
    </location>
</feature>
<gene>
    <name evidence="7" type="primary">GPRgr22_1</name>
    <name evidence="7" type="ORF">CM83_36083</name>
</gene>
<name>A0A0A9X723_LYGHE</name>
<dbReference type="EMBL" id="GBHO01027087">
    <property type="protein sequence ID" value="JAG16517.1"/>
    <property type="molecule type" value="Transcribed_RNA"/>
</dbReference>
<sequence>MKRELKAEAVRHFTHLVVKKPMDLFPRLQRERGVFNLEETGLGRSENQSKLPRAHHNVFYQQFRPMIVALTVFGRLAIQRGPNGEYKWKWFSWLSLYCLLNYAIQTYLAVAICRQRIKAVFESTSYDEFIFAIHILAYIQIHFHVPISYWIQGPLYARYLNQWSQFQIEWFLVTGEELKFRHKKATLAFLLVMLPTLALLLVMEKYSTLHDPFEYLLPHFFTIGSTACVLGTWYIACLEIAFISKDLTKHLIKRLHQNPDPTFLQKWRALWMNLGSLVTDLGTNHFAIMSSIFLTFSVTFLLGLYNALSKIIIGDFSLKTIGYLIASGMSLLIIYIVCDSGHQATSRVESYTSQCILRSHLPAARDDIKYEIELILRVVQTDPPQIQLAGFVTLNRPLFISFVANTITYLIVILQFKG</sequence>
<proteinExistence type="inferred from homology"/>
<keyword evidence="4 6" id="KW-1133">Transmembrane helix</keyword>
<dbReference type="GO" id="GO:0050909">
    <property type="term" value="P:sensory perception of taste"/>
    <property type="evidence" value="ECO:0007669"/>
    <property type="project" value="InterPro"/>
</dbReference>
<evidence type="ECO:0000256" key="1">
    <source>
        <dbReference type="ARBA" id="ARBA00004651"/>
    </source>
</evidence>
<keyword evidence="5 6" id="KW-0472">Membrane</keyword>
<reference evidence="7" key="1">
    <citation type="journal article" date="2014" name="PLoS ONE">
        <title>Transcriptome-Based Identification of ABC Transporters in the Western Tarnished Plant Bug Lygus hesperus.</title>
        <authorList>
            <person name="Hull J.J."/>
            <person name="Chaney K."/>
            <person name="Geib S.M."/>
            <person name="Fabrick J.A."/>
            <person name="Brent C.S."/>
            <person name="Walsh D."/>
            <person name="Lavine L.C."/>
        </authorList>
    </citation>
    <scope>NUCLEOTIDE SEQUENCE</scope>
</reference>
<comment type="similarity">
    <text evidence="6">Belongs to the insect chemoreceptor superfamily. Gustatory receptor (GR) family.</text>
</comment>
<evidence type="ECO:0000256" key="3">
    <source>
        <dbReference type="ARBA" id="ARBA00022692"/>
    </source>
</evidence>
<evidence type="ECO:0000256" key="4">
    <source>
        <dbReference type="ARBA" id="ARBA00022989"/>
    </source>
</evidence>
<evidence type="ECO:0000256" key="6">
    <source>
        <dbReference type="RuleBase" id="RU363108"/>
    </source>
</evidence>